<dbReference type="InterPro" id="IPR001347">
    <property type="entry name" value="SIS_dom"/>
</dbReference>
<evidence type="ECO:0000259" key="1">
    <source>
        <dbReference type="PROSITE" id="PS51464"/>
    </source>
</evidence>
<dbReference type="EMBL" id="QEKQ01000001">
    <property type="protein sequence ID" value="PVY78812.1"/>
    <property type="molecule type" value="Genomic_DNA"/>
</dbReference>
<name>A0A2U1D096_9GAMM</name>
<keyword evidence="2" id="KW-0413">Isomerase</keyword>
<evidence type="ECO:0000313" key="2">
    <source>
        <dbReference type="EMBL" id="PVY78812.1"/>
    </source>
</evidence>
<dbReference type="GO" id="GO:0016853">
    <property type="term" value="F:isomerase activity"/>
    <property type="evidence" value="ECO:0007669"/>
    <property type="project" value="UniProtKB-KW"/>
</dbReference>
<gene>
    <name evidence="2" type="ORF">C8D92_10114</name>
</gene>
<proteinExistence type="predicted"/>
<comment type="caution">
    <text evidence="2">The sequence shown here is derived from an EMBL/GenBank/DDBJ whole genome shotgun (WGS) entry which is preliminary data.</text>
</comment>
<dbReference type="Pfam" id="PF13580">
    <property type="entry name" value="SIS_2"/>
    <property type="match status" value="1"/>
</dbReference>
<evidence type="ECO:0000313" key="3">
    <source>
        <dbReference type="Proteomes" id="UP000245887"/>
    </source>
</evidence>
<protein>
    <submittedName>
        <fullName evidence="2">Phosphoheptose isomerase</fullName>
    </submittedName>
</protein>
<accession>A0A2U1D096</accession>
<dbReference type="RefSeq" id="WP_116918100.1">
    <property type="nucleotide sequence ID" value="NZ_QEKQ01000001.1"/>
</dbReference>
<dbReference type="PROSITE" id="PS51464">
    <property type="entry name" value="SIS"/>
    <property type="match status" value="1"/>
</dbReference>
<sequence length="195" mass="21070">MADSPLLSSFFAEHMENAAQVAGELPEQMSTAADGIVETLLNDGKVMMCANGNANTLAQYFSTNLLNRFDQDRPALPAMNLGADGTTYSAICRDNRFNETFSRQVRALGKEGDLLVVIVDDGHKANLIQAIQAAHDRDMRVLILSAQQKTDAHSLLQQEDHALALPDVTPVQASTLFLLIVNALSALVDDKLFGG</sequence>
<dbReference type="GO" id="GO:1901135">
    <property type="term" value="P:carbohydrate derivative metabolic process"/>
    <property type="evidence" value="ECO:0007669"/>
    <property type="project" value="InterPro"/>
</dbReference>
<organism evidence="2 3">
    <name type="scientific">Tamilnaduibacter salinus</name>
    <dbReference type="NCBI Taxonomy" id="1484056"/>
    <lineage>
        <taxon>Bacteria</taxon>
        <taxon>Pseudomonadati</taxon>
        <taxon>Pseudomonadota</taxon>
        <taxon>Gammaproteobacteria</taxon>
        <taxon>Pseudomonadales</taxon>
        <taxon>Marinobacteraceae</taxon>
        <taxon>Tamilnaduibacter</taxon>
    </lineage>
</organism>
<dbReference type="SUPFAM" id="SSF53697">
    <property type="entry name" value="SIS domain"/>
    <property type="match status" value="1"/>
</dbReference>
<feature type="domain" description="SIS" evidence="1">
    <location>
        <begin position="36"/>
        <end position="194"/>
    </location>
</feature>
<dbReference type="CDD" id="cd05006">
    <property type="entry name" value="SIS_GmhA"/>
    <property type="match status" value="1"/>
</dbReference>
<dbReference type="GO" id="GO:0097367">
    <property type="term" value="F:carbohydrate derivative binding"/>
    <property type="evidence" value="ECO:0007669"/>
    <property type="project" value="InterPro"/>
</dbReference>
<dbReference type="AlphaFoldDB" id="A0A2U1D096"/>
<dbReference type="InterPro" id="IPR035461">
    <property type="entry name" value="GmhA/DiaA"/>
</dbReference>
<dbReference type="InterPro" id="IPR050099">
    <property type="entry name" value="SIS_GmhA/DiaA_subfam"/>
</dbReference>
<dbReference type="OrthoDB" id="9810929at2"/>
<dbReference type="Proteomes" id="UP000245887">
    <property type="component" value="Unassembled WGS sequence"/>
</dbReference>
<dbReference type="InterPro" id="IPR046348">
    <property type="entry name" value="SIS_dom_sf"/>
</dbReference>
<dbReference type="PANTHER" id="PTHR30390">
    <property type="entry name" value="SEDOHEPTULOSE 7-PHOSPHATE ISOMERASE / DNAA INITIATOR-ASSOCIATING FACTOR FOR REPLICATION INITIATION"/>
    <property type="match status" value="1"/>
</dbReference>
<dbReference type="PANTHER" id="PTHR30390:SF6">
    <property type="entry name" value="DNAA INITIATOR-ASSOCIATING PROTEIN DIAA"/>
    <property type="match status" value="1"/>
</dbReference>
<dbReference type="Gene3D" id="3.40.50.10490">
    <property type="entry name" value="Glucose-6-phosphate isomerase like protein, domain 1"/>
    <property type="match status" value="1"/>
</dbReference>
<reference evidence="2 3" key="1">
    <citation type="submission" date="2018-04" db="EMBL/GenBank/DDBJ databases">
        <title>Genomic Encyclopedia of Type Strains, Phase IV (KMG-IV): sequencing the most valuable type-strain genomes for metagenomic binning, comparative biology and taxonomic classification.</title>
        <authorList>
            <person name="Goeker M."/>
        </authorList>
    </citation>
    <scope>NUCLEOTIDE SEQUENCE [LARGE SCALE GENOMIC DNA]</scope>
    <source>
        <strain evidence="2 3">DSM 28688</strain>
    </source>
</reference>